<dbReference type="AlphaFoldDB" id="A0A0S4LUP0"/>
<accession>A0A0S4LUP0</accession>
<keyword evidence="3" id="KW-1185">Reference proteome</keyword>
<name>A0A0S4LUP0_9BACT</name>
<feature type="compositionally biased region" description="Pro residues" evidence="1">
    <location>
        <begin position="107"/>
        <end position="122"/>
    </location>
</feature>
<evidence type="ECO:0000313" key="2">
    <source>
        <dbReference type="EMBL" id="CUS39732.1"/>
    </source>
</evidence>
<sequence length="122" mass="12957">MKHLEQRELCLSSFLLVSFLLCIYPAGESSTVFAADVIPAPPPPEQREQNPAPTPVPPAQQRPSIDPGIAIPPPTEPHPESVITPPPIDPKMSIHPEDAPTTKQPSFPSPPSVPSPGATPPN</sequence>
<dbReference type="Proteomes" id="UP000198736">
    <property type="component" value="Unassembled WGS sequence"/>
</dbReference>
<feature type="region of interest" description="Disordered" evidence="1">
    <location>
        <begin position="35"/>
        <end position="122"/>
    </location>
</feature>
<proteinExistence type="predicted"/>
<evidence type="ECO:0000313" key="3">
    <source>
        <dbReference type="Proteomes" id="UP000198736"/>
    </source>
</evidence>
<organism evidence="2 3">
    <name type="scientific">Candidatus Nitrospira nitrificans</name>
    <dbReference type="NCBI Taxonomy" id="1742973"/>
    <lineage>
        <taxon>Bacteria</taxon>
        <taxon>Pseudomonadati</taxon>
        <taxon>Nitrospirota</taxon>
        <taxon>Nitrospiria</taxon>
        <taxon>Nitrospirales</taxon>
        <taxon>Nitrospiraceae</taxon>
        <taxon>Nitrospira</taxon>
    </lineage>
</organism>
<evidence type="ECO:0000256" key="1">
    <source>
        <dbReference type="SAM" id="MobiDB-lite"/>
    </source>
</evidence>
<dbReference type="EMBL" id="CZPZ01000035">
    <property type="protein sequence ID" value="CUS39732.1"/>
    <property type="molecule type" value="Genomic_DNA"/>
</dbReference>
<reference evidence="3" key="1">
    <citation type="submission" date="2015-10" db="EMBL/GenBank/DDBJ databases">
        <authorList>
            <person name="Luecker S."/>
            <person name="Luecker S."/>
        </authorList>
    </citation>
    <scope>NUCLEOTIDE SEQUENCE [LARGE SCALE GENOMIC DNA]</scope>
</reference>
<gene>
    <name evidence="2" type="ORF">COMA2_80153</name>
</gene>
<protein>
    <submittedName>
        <fullName evidence="2">Uncharacterized protein</fullName>
    </submittedName>
</protein>
<dbReference type="STRING" id="1742973.COMA2_80153"/>